<dbReference type="PANTHER" id="PTHR22792">
    <property type="entry name" value="LUPUS LA PROTEIN-RELATED"/>
    <property type="match status" value="1"/>
</dbReference>
<gene>
    <name evidence="6" type="ORF">HPP92_009430</name>
</gene>
<organism evidence="6 7">
    <name type="scientific">Vanilla planifolia</name>
    <name type="common">Vanilla</name>
    <dbReference type="NCBI Taxonomy" id="51239"/>
    <lineage>
        <taxon>Eukaryota</taxon>
        <taxon>Viridiplantae</taxon>
        <taxon>Streptophyta</taxon>
        <taxon>Embryophyta</taxon>
        <taxon>Tracheophyta</taxon>
        <taxon>Spermatophyta</taxon>
        <taxon>Magnoliopsida</taxon>
        <taxon>Liliopsida</taxon>
        <taxon>Asparagales</taxon>
        <taxon>Orchidaceae</taxon>
        <taxon>Vanilloideae</taxon>
        <taxon>Vanilleae</taxon>
        <taxon>Vanilla</taxon>
    </lineage>
</organism>
<dbReference type="PANTHER" id="PTHR22792:SF159">
    <property type="entry name" value="LA-RELATED PROTEIN 1B-RELATED"/>
    <property type="match status" value="1"/>
</dbReference>
<comment type="caution">
    <text evidence="6">The sequence shown here is derived from an EMBL/GenBank/DDBJ whole genome shotgun (WGS) entry which is preliminary data.</text>
</comment>
<dbReference type="InterPro" id="IPR036390">
    <property type="entry name" value="WH_DNA-bd_sf"/>
</dbReference>
<dbReference type="PROSITE" id="PS50961">
    <property type="entry name" value="HTH_LA"/>
    <property type="match status" value="1"/>
</dbReference>
<evidence type="ECO:0000256" key="1">
    <source>
        <dbReference type="ARBA" id="ARBA00004123"/>
    </source>
</evidence>
<dbReference type="InterPro" id="IPR045180">
    <property type="entry name" value="La_dom_prot"/>
</dbReference>
<dbReference type="SMART" id="SM00715">
    <property type="entry name" value="LA"/>
    <property type="match status" value="1"/>
</dbReference>
<evidence type="ECO:0000256" key="4">
    <source>
        <dbReference type="PROSITE-ProRule" id="PRU00332"/>
    </source>
</evidence>
<keyword evidence="2 4" id="KW-0694">RNA-binding</keyword>
<accession>A0A835RFU4</accession>
<dbReference type="InterPro" id="IPR036388">
    <property type="entry name" value="WH-like_DNA-bd_sf"/>
</dbReference>
<dbReference type="AlphaFoldDB" id="A0A835RFU4"/>
<dbReference type="GO" id="GO:1990904">
    <property type="term" value="C:ribonucleoprotein complex"/>
    <property type="evidence" value="ECO:0007669"/>
    <property type="project" value="InterPro"/>
</dbReference>
<evidence type="ECO:0000256" key="3">
    <source>
        <dbReference type="ARBA" id="ARBA00023242"/>
    </source>
</evidence>
<dbReference type="Pfam" id="PF05383">
    <property type="entry name" value="La"/>
    <property type="match status" value="1"/>
</dbReference>
<proteinExistence type="predicted"/>
<dbReference type="EMBL" id="JADCNM010000004">
    <property type="protein sequence ID" value="KAG0487335.1"/>
    <property type="molecule type" value="Genomic_DNA"/>
</dbReference>
<comment type="subcellular location">
    <subcellularLocation>
        <location evidence="1">Nucleus</location>
    </subcellularLocation>
</comment>
<dbReference type="GO" id="GO:0006396">
    <property type="term" value="P:RNA processing"/>
    <property type="evidence" value="ECO:0007669"/>
    <property type="project" value="InterPro"/>
</dbReference>
<evidence type="ECO:0000313" key="6">
    <source>
        <dbReference type="EMBL" id="KAG0487335.1"/>
    </source>
</evidence>
<evidence type="ECO:0000259" key="5">
    <source>
        <dbReference type="PROSITE" id="PS50961"/>
    </source>
</evidence>
<evidence type="ECO:0000313" key="7">
    <source>
        <dbReference type="Proteomes" id="UP000639772"/>
    </source>
</evidence>
<sequence>MRRDVDEFVPAFYLVEYYFSDENLPNDKFLLKQMRKDKEGYVPIAIISSFRKMKSLPRILRSSRLH</sequence>
<dbReference type="Gene3D" id="1.10.10.10">
    <property type="entry name" value="Winged helix-like DNA-binding domain superfamily/Winged helix DNA-binding domain"/>
    <property type="match status" value="1"/>
</dbReference>
<evidence type="ECO:0000256" key="2">
    <source>
        <dbReference type="ARBA" id="ARBA00022884"/>
    </source>
</evidence>
<dbReference type="GO" id="GO:0005634">
    <property type="term" value="C:nucleus"/>
    <property type="evidence" value="ECO:0007669"/>
    <property type="project" value="UniProtKB-SubCell"/>
</dbReference>
<name>A0A835RFU4_VANPL</name>
<dbReference type="GO" id="GO:0003729">
    <property type="term" value="F:mRNA binding"/>
    <property type="evidence" value="ECO:0007669"/>
    <property type="project" value="TreeGrafter"/>
</dbReference>
<keyword evidence="3" id="KW-0539">Nucleus</keyword>
<reference evidence="6 7" key="1">
    <citation type="journal article" date="2020" name="Nat. Food">
        <title>A phased Vanilla planifolia genome enables genetic improvement of flavour and production.</title>
        <authorList>
            <person name="Hasing T."/>
            <person name="Tang H."/>
            <person name="Brym M."/>
            <person name="Khazi F."/>
            <person name="Huang T."/>
            <person name="Chambers A.H."/>
        </authorList>
    </citation>
    <scope>NUCLEOTIDE SEQUENCE [LARGE SCALE GENOMIC DNA]</scope>
    <source>
        <tissue evidence="6">Leaf</tissue>
    </source>
</reference>
<dbReference type="SUPFAM" id="SSF46785">
    <property type="entry name" value="Winged helix' DNA-binding domain"/>
    <property type="match status" value="1"/>
</dbReference>
<dbReference type="PRINTS" id="PR00302">
    <property type="entry name" value="LUPUSLA"/>
</dbReference>
<dbReference type="InterPro" id="IPR002344">
    <property type="entry name" value="Lupus_La"/>
</dbReference>
<dbReference type="OrthoDB" id="439993at2759"/>
<protein>
    <recommendedName>
        <fullName evidence="5">HTH La-type RNA-binding domain-containing protein</fullName>
    </recommendedName>
</protein>
<feature type="domain" description="HTH La-type RNA-binding" evidence="5">
    <location>
        <begin position="1"/>
        <end position="66"/>
    </location>
</feature>
<dbReference type="Proteomes" id="UP000639772">
    <property type="component" value="Unassembled WGS sequence"/>
</dbReference>
<dbReference type="InterPro" id="IPR006630">
    <property type="entry name" value="La_HTH"/>
</dbReference>